<name>A0A6N9TCU4_9ALTE</name>
<feature type="domain" description="DNA-directed DNA polymerase family B exonuclease" evidence="9">
    <location>
        <begin position="147"/>
        <end position="301"/>
    </location>
</feature>
<dbReference type="InterPro" id="IPR006133">
    <property type="entry name" value="DNA-dir_DNA_pol_B_exonuc"/>
</dbReference>
<dbReference type="Gene3D" id="3.30.420.10">
    <property type="entry name" value="Ribonuclease H-like superfamily/Ribonuclease H"/>
    <property type="match status" value="1"/>
</dbReference>
<comment type="caution">
    <text evidence="10">The sequence shown here is derived from an EMBL/GenBank/DDBJ whole genome shotgun (WGS) entry which is preliminary data.</text>
</comment>
<dbReference type="GO" id="GO:0045004">
    <property type="term" value="P:DNA replication proofreading"/>
    <property type="evidence" value="ECO:0007669"/>
    <property type="project" value="TreeGrafter"/>
</dbReference>
<dbReference type="Gene3D" id="2.40.50.590">
    <property type="match status" value="1"/>
</dbReference>
<dbReference type="RefSeq" id="WP_163104251.1">
    <property type="nucleotide sequence ID" value="NZ_JAAAWO010000001.1"/>
</dbReference>
<dbReference type="AlphaFoldDB" id="A0A6N9TCU4"/>
<sequence length="813" mass="92096">MIKQGYILNKSTFTEKGKAFVELWVKTHEKTIKLVSSPQQPTCFVAMDNKDKLISALAASGVLRRDVSFPSDHFKTLEQIPVVTVKTNTESQMHKLRKIATENSITLYEADIRLADRYLMERFIYGAIEFVSPNNDNEIINARIRASNYLPAFTWVSIDIECDENESLFSISIAGKSHNEVILVRPPTFENKIIESTNQCYTLTVVDSEKKLLNLFFSRICSIDPDIILGWNVKQFDFAVIARRAKRQNEKLLMGRQGREATAREWDDQVLVNIPGRCIVDGIEALKTMTYHFDSFSLDNVAEQLLNENKLIQEDDKLKAIKHQYLHEPLSLANYNFKDSELVNSIQQKTQFIDFLTLRGTLTGLELGRPGGSVAAFLNVYLPKLHREHYVAGVRPSNGGLASPGGYVMRSLPGLYDDVLVLDFKSLYPSIIRTFNIDPLGLAEGLLSPEKAIPGFKGAVFSRTKHFLPDIIKSLWAQRDEAKRQEDKPRSQAIKIIMNSFYGVLGSGGCPFYDPRLASSITLRGHDIMQTTAKWIEELGYTVIYGDTDSTFVHLNDNVSLGTPKETGKQLATIINQRWQTLIAEEFNLTCELEIEFESHFTKFFMPTIRGSSEGSKKRYAGIRHTGNENTEPQGAANKVDGTTFSESNVGESNENEELVFKGLENVRSDWTQLAKDFQYELYSKVFKQQPVKQFIRDTIDNINSGEADQQLVYKKRLRKPLSSYTKSHPPHVKAAILADKLNAERQAPLQYQRNRTIAYVITLNGPQTSDMVSSPLDHSHYIEKQIRPIAESILPLIGIDFSDIVDDQLMLF</sequence>
<accession>A0A6N9TCU4</accession>
<dbReference type="EMBL" id="JAAAWO010000001">
    <property type="protein sequence ID" value="NDW13915.1"/>
    <property type="molecule type" value="Genomic_DNA"/>
</dbReference>
<reference evidence="10 11" key="1">
    <citation type="submission" date="2020-01" db="EMBL/GenBank/DDBJ databases">
        <title>Genomes of bacteria type strains.</title>
        <authorList>
            <person name="Chen J."/>
            <person name="Zhu S."/>
            <person name="Yang J."/>
        </authorList>
    </citation>
    <scope>NUCLEOTIDE SEQUENCE [LARGE SCALE GENOMIC DNA]</scope>
    <source>
        <strain evidence="10 11">LMG 24078</strain>
    </source>
</reference>
<evidence type="ECO:0000256" key="3">
    <source>
        <dbReference type="ARBA" id="ARBA00022695"/>
    </source>
</evidence>
<dbReference type="PRINTS" id="PR00106">
    <property type="entry name" value="DNAPOLB"/>
</dbReference>
<dbReference type="InterPro" id="IPR012337">
    <property type="entry name" value="RNaseH-like_sf"/>
</dbReference>
<proteinExistence type="inferred from homology"/>
<dbReference type="GO" id="GO:0000166">
    <property type="term" value="F:nucleotide binding"/>
    <property type="evidence" value="ECO:0007669"/>
    <property type="project" value="InterPro"/>
</dbReference>
<dbReference type="SMART" id="SM00486">
    <property type="entry name" value="POLBc"/>
    <property type="match status" value="1"/>
</dbReference>
<gene>
    <name evidence="10" type="ORF">GTQ48_00015</name>
</gene>
<keyword evidence="3 7" id="KW-0548">Nucleotidyltransferase</keyword>
<dbReference type="SUPFAM" id="SSF56672">
    <property type="entry name" value="DNA/RNA polymerases"/>
    <property type="match status" value="1"/>
</dbReference>
<dbReference type="EC" id="2.7.7.7" evidence="7"/>
<evidence type="ECO:0000259" key="8">
    <source>
        <dbReference type="Pfam" id="PF00136"/>
    </source>
</evidence>
<dbReference type="InterPro" id="IPR042087">
    <property type="entry name" value="DNA_pol_B_thumb"/>
</dbReference>
<keyword evidence="7" id="KW-0235">DNA replication</keyword>
<evidence type="ECO:0000259" key="9">
    <source>
        <dbReference type="Pfam" id="PF03104"/>
    </source>
</evidence>
<organism evidence="10 11">
    <name type="scientific">Alteromonas genovensis</name>
    <dbReference type="NCBI Taxonomy" id="471225"/>
    <lineage>
        <taxon>Bacteria</taxon>
        <taxon>Pseudomonadati</taxon>
        <taxon>Pseudomonadota</taxon>
        <taxon>Gammaproteobacteria</taxon>
        <taxon>Alteromonadales</taxon>
        <taxon>Alteromonadaceae</taxon>
        <taxon>Alteromonas/Salinimonas group</taxon>
        <taxon>Alteromonas</taxon>
    </lineage>
</organism>
<dbReference type="InterPro" id="IPR006172">
    <property type="entry name" value="DNA-dir_DNA_pol_B"/>
</dbReference>
<dbReference type="GO" id="GO:0003887">
    <property type="term" value="F:DNA-directed DNA polymerase activity"/>
    <property type="evidence" value="ECO:0007669"/>
    <property type="project" value="UniProtKB-KW"/>
</dbReference>
<dbReference type="Pfam" id="PF03104">
    <property type="entry name" value="DNA_pol_B_exo1"/>
    <property type="match status" value="1"/>
</dbReference>
<keyword evidence="11" id="KW-1185">Reference proteome</keyword>
<evidence type="ECO:0000256" key="5">
    <source>
        <dbReference type="ARBA" id="ARBA00023125"/>
    </source>
</evidence>
<evidence type="ECO:0000313" key="10">
    <source>
        <dbReference type="EMBL" id="NDW13915.1"/>
    </source>
</evidence>
<evidence type="ECO:0000256" key="6">
    <source>
        <dbReference type="ARBA" id="ARBA00049244"/>
    </source>
</evidence>
<dbReference type="Gene3D" id="6.10.140.1130">
    <property type="match status" value="1"/>
</dbReference>
<evidence type="ECO:0000256" key="4">
    <source>
        <dbReference type="ARBA" id="ARBA00022932"/>
    </source>
</evidence>
<dbReference type="InterPro" id="IPR023211">
    <property type="entry name" value="DNA_pol_palm_dom_sf"/>
</dbReference>
<dbReference type="PANTHER" id="PTHR10322:SF23">
    <property type="entry name" value="DNA POLYMERASE DELTA CATALYTIC SUBUNIT"/>
    <property type="match status" value="1"/>
</dbReference>
<dbReference type="PANTHER" id="PTHR10322">
    <property type="entry name" value="DNA POLYMERASE CATALYTIC SUBUNIT"/>
    <property type="match status" value="1"/>
</dbReference>
<dbReference type="GO" id="GO:0009432">
    <property type="term" value="P:SOS response"/>
    <property type="evidence" value="ECO:0007669"/>
    <property type="project" value="TreeGrafter"/>
</dbReference>
<evidence type="ECO:0000313" key="11">
    <source>
        <dbReference type="Proteomes" id="UP000471381"/>
    </source>
</evidence>
<feature type="domain" description="DNA-directed DNA polymerase family B multifunctional" evidence="8">
    <location>
        <begin position="382"/>
        <end position="776"/>
    </location>
</feature>
<evidence type="ECO:0000256" key="1">
    <source>
        <dbReference type="ARBA" id="ARBA00005755"/>
    </source>
</evidence>
<dbReference type="Gene3D" id="1.10.287.690">
    <property type="entry name" value="Helix hairpin bin"/>
    <property type="match status" value="1"/>
</dbReference>
<dbReference type="InterPro" id="IPR036397">
    <property type="entry name" value="RNaseH_sf"/>
</dbReference>
<dbReference type="SUPFAM" id="SSF53098">
    <property type="entry name" value="Ribonuclease H-like"/>
    <property type="match status" value="1"/>
</dbReference>
<evidence type="ECO:0000256" key="7">
    <source>
        <dbReference type="RuleBase" id="RU000442"/>
    </source>
</evidence>
<dbReference type="InterPro" id="IPR050240">
    <property type="entry name" value="DNA_pol_type-B"/>
</dbReference>
<dbReference type="InterPro" id="IPR043502">
    <property type="entry name" value="DNA/RNA_pol_sf"/>
</dbReference>
<dbReference type="NCBIfam" id="NF004421">
    <property type="entry name" value="PRK05762.1-2"/>
    <property type="match status" value="1"/>
</dbReference>
<comment type="similarity">
    <text evidence="1 7">Belongs to the DNA polymerase type-B family.</text>
</comment>
<dbReference type="InterPro" id="IPR006134">
    <property type="entry name" value="DNA-dir_DNA_pol_B_multi_dom"/>
</dbReference>
<keyword evidence="4 7" id="KW-0239">DNA-directed DNA polymerase</keyword>
<dbReference type="CDD" id="cd05537">
    <property type="entry name" value="POLBc_Pol_II"/>
    <property type="match status" value="1"/>
</dbReference>
<dbReference type="Gene3D" id="1.10.132.60">
    <property type="entry name" value="DNA polymerase family B, C-terminal domain"/>
    <property type="match status" value="1"/>
</dbReference>
<protein>
    <recommendedName>
        <fullName evidence="7">DNA polymerase</fullName>
        <ecNumber evidence="7">2.7.7.7</ecNumber>
    </recommendedName>
</protein>
<keyword evidence="5 7" id="KW-0238">DNA-binding</keyword>
<dbReference type="GO" id="GO:0008296">
    <property type="term" value="F:3'-5'-DNA exonuclease activity"/>
    <property type="evidence" value="ECO:0007669"/>
    <property type="project" value="TreeGrafter"/>
</dbReference>
<dbReference type="Pfam" id="PF00136">
    <property type="entry name" value="DNA_pol_B"/>
    <property type="match status" value="1"/>
</dbReference>
<dbReference type="PROSITE" id="PS00116">
    <property type="entry name" value="DNA_POLYMERASE_B"/>
    <property type="match status" value="1"/>
</dbReference>
<comment type="catalytic activity">
    <reaction evidence="6 7">
        <text>DNA(n) + a 2'-deoxyribonucleoside 5'-triphosphate = DNA(n+1) + diphosphate</text>
        <dbReference type="Rhea" id="RHEA:22508"/>
        <dbReference type="Rhea" id="RHEA-COMP:17339"/>
        <dbReference type="Rhea" id="RHEA-COMP:17340"/>
        <dbReference type="ChEBI" id="CHEBI:33019"/>
        <dbReference type="ChEBI" id="CHEBI:61560"/>
        <dbReference type="ChEBI" id="CHEBI:173112"/>
        <dbReference type="EC" id="2.7.7.7"/>
    </reaction>
</comment>
<dbReference type="FunFam" id="3.90.1600.10:FF:000030">
    <property type="entry name" value="DNA polymerase II"/>
    <property type="match status" value="1"/>
</dbReference>
<dbReference type="GO" id="GO:0003677">
    <property type="term" value="F:DNA binding"/>
    <property type="evidence" value="ECO:0007669"/>
    <property type="project" value="UniProtKB-KW"/>
</dbReference>
<evidence type="ECO:0000256" key="2">
    <source>
        <dbReference type="ARBA" id="ARBA00022679"/>
    </source>
</evidence>
<keyword evidence="2 7" id="KW-0808">Transferase</keyword>
<dbReference type="Proteomes" id="UP000471381">
    <property type="component" value="Unassembled WGS sequence"/>
</dbReference>
<dbReference type="Gene3D" id="3.90.1600.10">
    <property type="entry name" value="Palm domain of DNA polymerase"/>
    <property type="match status" value="2"/>
</dbReference>
<dbReference type="InterPro" id="IPR017964">
    <property type="entry name" value="DNA-dir_DNA_pol_B_CS"/>
</dbReference>